<keyword evidence="3" id="KW-1185">Reference proteome</keyword>
<dbReference type="Proteomes" id="UP001141259">
    <property type="component" value="Unassembled WGS sequence"/>
</dbReference>
<evidence type="ECO:0000313" key="2">
    <source>
        <dbReference type="EMBL" id="MCS7481437.1"/>
    </source>
</evidence>
<dbReference type="AlphaFoldDB" id="A0A9X2VSB4"/>
<reference evidence="2" key="1">
    <citation type="submission" date="2022-08" db="EMBL/GenBank/DDBJ databases">
        <authorList>
            <person name="Tistechok S."/>
            <person name="Samborskyy M."/>
            <person name="Roman I."/>
        </authorList>
    </citation>
    <scope>NUCLEOTIDE SEQUENCE</scope>
    <source>
        <strain evidence="2">DSM 103496</strain>
    </source>
</reference>
<evidence type="ECO:0000256" key="1">
    <source>
        <dbReference type="SAM" id="MobiDB-lite"/>
    </source>
</evidence>
<comment type="caution">
    <text evidence="2">The sequence shown here is derived from an EMBL/GenBank/DDBJ whole genome shotgun (WGS) entry which is preliminary data.</text>
</comment>
<protein>
    <submittedName>
        <fullName evidence="2">Uncharacterized protein</fullName>
    </submittedName>
</protein>
<accession>A0A9X2VSB4</accession>
<dbReference type="EMBL" id="JANYMP010000018">
    <property type="protein sequence ID" value="MCS7481437.1"/>
    <property type="molecule type" value="Genomic_DNA"/>
</dbReference>
<feature type="region of interest" description="Disordered" evidence="1">
    <location>
        <begin position="1"/>
        <end position="22"/>
    </location>
</feature>
<sequence length="337" mass="35454">MNSSARRAAHRGTSNDMSGSVVGPVVQAGTIHRLTLHSAGGGSGGGGSGDEPDPDSDDKKPAAGFVGFVLVAGLLLYLSQGDGGNIGRTPFPVEQGARPVASSTKAVLDVVGKKLLSCAAEVVLQPANCPQGLDSPLPAHGVRWTLVGDPIDGAEVVWNNGKFHARGNAVMLVDYETANGPKHDTQAFHFQTELPWQGESTTIDNVYRVEDALAGKIVKRRPGSTAQEVSAVVRDEFVRCAGATSAPMPVGCPTTNAVPVVKNVTWAYEGDPPPNANARQDFDPEFGIIHVVGSYSATVRRQSGQDAARPYFTLSGDYAATVIEQDGRIRPLRIIHK</sequence>
<evidence type="ECO:0000313" key="3">
    <source>
        <dbReference type="Proteomes" id="UP001141259"/>
    </source>
</evidence>
<dbReference type="RefSeq" id="WP_259626929.1">
    <property type="nucleotide sequence ID" value="NZ_JANYMP010000018.1"/>
</dbReference>
<proteinExistence type="predicted"/>
<gene>
    <name evidence="2" type="ORF">NZH93_31670</name>
</gene>
<feature type="region of interest" description="Disordered" evidence="1">
    <location>
        <begin position="36"/>
        <end position="60"/>
    </location>
</feature>
<organism evidence="2 3">
    <name type="scientific">Umezawaea endophytica</name>
    <dbReference type="NCBI Taxonomy" id="1654476"/>
    <lineage>
        <taxon>Bacteria</taxon>
        <taxon>Bacillati</taxon>
        <taxon>Actinomycetota</taxon>
        <taxon>Actinomycetes</taxon>
        <taxon>Pseudonocardiales</taxon>
        <taxon>Pseudonocardiaceae</taxon>
        <taxon>Umezawaea</taxon>
    </lineage>
</organism>
<feature type="compositionally biased region" description="Gly residues" evidence="1">
    <location>
        <begin position="39"/>
        <end position="49"/>
    </location>
</feature>
<name>A0A9X2VSB4_9PSEU</name>